<reference evidence="2" key="1">
    <citation type="journal article" date="2018" name="BMC Genomics">
        <title>Genomic insights into host adaptation between the wheat stripe rust pathogen (Puccinia striiformis f. sp. tritici) and the barley stripe rust pathogen (Puccinia striiformis f. sp. hordei).</title>
        <authorList>
            <person name="Xia C."/>
            <person name="Wang M."/>
            <person name="Yin C."/>
            <person name="Cornejo O.E."/>
            <person name="Hulbert S.H."/>
            <person name="Chen X."/>
        </authorList>
    </citation>
    <scope>NUCLEOTIDE SEQUENCE [LARGE SCALE GENOMIC DNA]</scope>
    <source>
        <strain evidence="2">93-210</strain>
    </source>
</reference>
<proteinExistence type="predicted"/>
<organism evidence="1 2">
    <name type="scientific">Puccinia striiformis f. sp. tritici</name>
    <dbReference type="NCBI Taxonomy" id="168172"/>
    <lineage>
        <taxon>Eukaryota</taxon>
        <taxon>Fungi</taxon>
        <taxon>Dikarya</taxon>
        <taxon>Basidiomycota</taxon>
        <taxon>Pucciniomycotina</taxon>
        <taxon>Pucciniomycetes</taxon>
        <taxon>Pucciniales</taxon>
        <taxon>Pucciniaceae</taxon>
        <taxon>Puccinia</taxon>
    </lineage>
</organism>
<accession>A0ACC0E2D7</accession>
<dbReference type="EMBL" id="CM045875">
    <property type="protein sequence ID" value="KAI7943817.1"/>
    <property type="molecule type" value="Genomic_DNA"/>
</dbReference>
<reference evidence="1 2" key="3">
    <citation type="journal article" date="2022" name="Microbiol. Spectr.">
        <title>Folding features and dynamics of 3D genome architecture in plant fungal pathogens.</title>
        <authorList>
            <person name="Xia C."/>
        </authorList>
    </citation>
    <scope>NUCLEOTIDE SEQUENCE [LARGE SCALE GENOMIC DNA]</scope>
    <source>
        <strain evidence="1 2">93-210</strain>
    </source>
</reference>
<dbReference type="Proteomes" id="UP001060170">
    <property type="component" value="Chromosome 11"/>
</dbReference>
<sequence>MQSSDPPPQALSLNFDHKKPPPTIEDIDILRHREITSKAVSAILILTLKWFASRLSQSCRRLALTDFYFGNFEHHEISLLGSAVG</sequence>
<name>A0ACC0E2D7_9BASI</name>
<keyword evidence="2" id="KW-1185">Reference proteome</keyword>
<evidence type="ECO:0000313" key="2">
    <source>
        <dbReference type="Proteomes" id="UP001060170"/>
    </source>
</evidence>
<gene>
    <name evidence="1" type="ORF">MJO28_011345</name>
</gene>
<evidence type="ECO:0000313" key="1">
    <source>
        <dbReference type="EMBL" id="KAI7943817.1"/>
    </source>
</evidence>
<reference evidence="2" key="2">
    <citation type="journal article" date="2018" name="Mol. Plant Microbe Interact.">
        <title>Genome sequence resources for the wheat stripe rust pathogen (Puccinia striiformis f. sp. tritici) and the barley stripe rust pathogen (Puccinia striiformis f. sp. hordei).</title>
        <authorList>
            <person name="Xia C."/>
            <person name="Wang M."/>
            <person name="Yin C."/>
            <person name="Cornejo O.E."/>
            <person name="Hulbert S.H."/>
            <person name="Chen X."/>
        </authorList>
    </citation>
    <scope>NUCLEOTIDE SEQUENCE [LARGE SCALE GENOMIC DNA]</scope>
    <source>
        <strain evidence="2">93-210</strain>
    </source>
</reference>
<protein>
    <submittedName>
        <fullName evidence="1">Uncharacterized protein</fullName>
    </submittedName>
</protein>
<comment type="caution">
    <text evidence="1">The sequence shown here is derived from an EMBL/GenBank/DDBJ whole genome shotgun (WGS) entry which is preliminary data.</text>
</comment>